<dbReference type="EMBL" id="JAUSWG010000018">
    <property type="protein sequence ID" value="MDQ0558034.1"/>
    <property type="molecule type" value="Genomic_DNA"/>
</dbReference>
<protein>
    <submittedName>
        <fullName evidence="2">Ribosomal protein S18 acetylase RimI-like enzyme</fullName>
    </submittedName>
</protein>
<evidence type="ECO:0000313" key="2">
    <source>
        <dbReference type="EMBL" id="MDQ0558034.1"/>
    </source>
</evidence>
<organism evidence="2 3">
    <name type="scientific">Paraclostridium ghonii</name>
    <dbReference type="NCBI Taxonomy" id="29358"/>
    <lineage>
        <taxon>Bacteria</taxon>
        <taxon>Bacillati</taxon>
        <taxon>Bacillota</taxon>
        <taxon>Clostridia</taxon>
        <taxon>Peptostreptococcales</taxon>
        <taxon>Peptostreptococcaceae</taxon>
        <taxon>Paraclostridium</taxon>
    </lineage>
</organism>
<accession>A0ABU0N543</accession>
<name>A0ABU0N543_9FIRM</name>
<feature type="domain" description="N-acetyltransferase" evidence="1">
    <location>
        <begin position="1"/>
        <end position="52"/>
    </location>
</feature>
<dbReference type="PROSITE" id="PS51186">
    <property type="entry name" value="GNAT"/>
    <property type="match status" value="1"/>
</dbReference>
<dbReference type="InterPro" id="IPR016181">
    <property type="entry name" value="Acyl_CoA_acyltransferase"/>
</dbReference>
<proteinExistence type="predicted"/>
<dbReference type="SUPFAM" id="SSF55729">
    <property type="entry name" value="Acyl-CoA N-acyltransferases (Nat)"/>
    <property type="match status" value="1"/>
</dbReference>
<evidence type="ECO:0000259" key="1">
    <source>
        <dbReference type="PROSITE" id="PS51186"/>
    </source>
</evidence>
<evidence type="ECO:0000313" key="3">
    <source>
        <dbReference type="Proteomes" id="UP001232584"/>
    </source>
</evidence>
<gene>
    <name evidence="2" type="ORF">QOZ92_003169</name>
</gene>
<sequence length="54" mass="6364">MNKMINYLLEKGYKQASLSVSKNNYALKMYKNLGFKIIKEKDDDFLMVLELSKL</sequence>
<comment type="caution">
    <text evidence="2">The sequence shown here is derived from an EMBL/GenBank/DDBJ whole genome shotgun (WGS) entry which is preliminary data.</text>
</comment>
<keyword evidence="3" id="KW-1185">Reference proteome</keyword>
<reference evidence="2 3" key="1">
    <citation type="submission" date="2023-07" db="EMBL/GenBank/DDBJ databases">
        <title>Genomic Encyclopedia of Type Strains, Phase IV (KMG-IV): sequencing the most valuable type-strain genomes for metagenomic binning, comparative biology and taxonomic classification.</title>
        <authorList>
            <person name="Goeker M."/>
        </authorList>
    </citation>
    <scope>NUCLEOTIDE SEQUENCE [LARGE SCALE GENOMIC DNA]</scope>
    <source>
        <strain evidence="2 3">DSM 15049</strain>
    </source>
</reference>
<dbReference type="InterPro" id="IPR000182">
    <property type="entry name" value="GNAT_dom"/>
</dbReference>
<dbReference type="Gene3D" id="3.40.630.30">
    <property type="match status" value="1"/>
</dbReference>
<dbReference type="Proteomes" id="UP001232584">
    <property type="component" value="Unassembled WGS sequence"/>
</dbReference>